<reference evidence="2" key="1">
    <citation type="submission" date="2021-01" db="EMBL/GenBank/DDBJ databases">
        <authorList>
            <person name="Corre E."/>
            <person name="Pelletier E."/>
            <person name="Niang G."/>
            <person name="Scheremetjew M."/>
            <person name="Finn R."/>
            <person name="Kale V."/>
            <person name="Holt S."/>
            <person name="Cochrane G."/>
            <person name="Meng A."/>
            <person name="Brown T."/>
            <person name="Cohen L."/>
        </authorList>
    </citation>
    <scope>NUCLEOTIDE SEQUENCE</scope>
    <source>
        <strain evidence="2">CCAP 1951/1</strain>
    </source>
</reference>
<gene>
    <name evidence="2" type="ORF">NDES1114_LOCUS21751</name>
</gene>
<proteinExistence type="predicted"/>
<organism evidence="2">
    <name type="scientific">Neobodo designis</name>
    <name type="common">Flagellated protozoan</name>
    <name type="synonym">Bodo designis</name>
    <dbReference type="NCBI Taxonomy" id="312471"/>
    <lineage>
        <taxon>Eukaryota</taxon>
        <taxon>Discoba</taxon>
        <taxon>Euglenozoa</taxon>
        <taxon>Kinetoplastea</taxon>
        <taxon>Metakinetoplastina</taxon>
        <taxon>Neobodonida</taxon>
        <taxon>Neobodo</taxon>
    </lineage>
</organism>
<name>A0A7S1MEL0_NEODS</name>
<feature type="region of interest" description="Disordered" evidence="1">
    <location>
        <begin position="1"/>
        <end position="162"/>
    </location>
</feature>
<accession>A0A7S1MEL0</accession>
<feature type="compositionally biased region" description="Polar residues" evidence="1">
    <location>
        <begin position="1"/>
        <end position="25"/>
    </location>
</feature>
<feature type="compositionally biased region" description="Acidic residues" evidence="1">
    <location>
        <begin position="141"/>
        <end position="157"/>
    </location>
</feature>
<evidence type="ECO:0000256" key="1">
    <source>
        <dbReference type="SAM" id="MobiDB-lite"/>
    </source>
</evidence>
<feature type="region of interest" description="Disordered" evidence="1">
    <location>
        <begin position="197"/>
        <end position="255"/>
    </location>
</feature>
<feature type="compositionally biased region" description="Low complexity" evidence="1">
    <location>
        <begin position="60"/>
        <end position="73"/>
    </location>
</feature>
<feature type="compositionally biased region" description="Low complexity" evidence="1">
    <location>
        <begin position="99"/>
        <end position="140"/>
    </location>
</feature>
<protein>
    <submittedName>
        <fullName evidence="2">Uncharacterized protein</fullName>
    </submittedName>
</protein>
<dbReference type="AlphaFoldDB" id="A0A7S1MEL0"/>
<sequence>MGCTLSNAAAETSHPQSRNDTTGTVAQRGPEDWPASVAALRNTGPRGHARSPAGSPMSVAAAATSGTASQGRTANEDAEHVSPSEGVHSVGDDDDAMLPDAATTAAGSPPGAALPVGAGDAAAANPDVAPAVGIDPTSDPTSDDGDASLGDEDDDASDAAHEALPYRRALLRLQHLQHTPTGSHAVVPRVRTHPALNPTVGYIGTPSARRSSGGGPSASDAHGLGASSGLLASMSPSLGGTGLTPRGSSADAAPPVPLSAEALQLHRRAQTRRRRECEVYGTPVPAEFRRPPPGAAVSTWLASVDTNGDSAAHDPSIALAEGHDV</sequence>
<evidence type="ECO:0000313" key="2">
    <source>
        <dbReference type="EMBL" id="CAD9129653.1"/>
    </source>
</evidence>
<dbReference type="EMBL" id="HBGF01032524">
    <property type="protein sequence ID" value="CAD9129653.1"/>
    <property type="molecule type" value="Transcribed_RNA"/>
</dbReference>
<feature type="compositionally biased region" description="Low complexity" evidence="1">
    <location>
        <begin position="206"/>
        <end position="238"/>
    </location>
</feature>